<dbReference type="InterPro" id="IPR051604">
    <property type="entry name" value="Ergot_Alk_Oxidoreductase"/>
</dbReference>
<dbReference type="OrthoDB" id="4457504at2"/>
<evidence type="ECO:0000313" key="3">
    <source>
        <dbReference type="Proteomes" id="UP000320244"/>
    </source>
</evidence>
<organism evidence="2 3">
    <name type="scientific">Leekyejoonella antrihumi</name>
    <dbReference type="NCBI Taxonomy" id="1660198"/>
    <lineage>
        <taxon>Bacteria</taxon>
        <taxon>Bacillati</taxon>
        <taxon>Actinomycetota</taxon>
        <taxon>Actinomycetes</taxon>
        <taxon>Micrococcales</taxon>
        <taxon>Dermacoccaceae</taxon>
        <taxon>Leekyejoonella</taxon>
    </lineage>
</organism>
<dbReference type="Gene3D" id="3.90.25.10">
    <property type="entry name" value="UDP-galactose 4-epimerase, domain 1"/>
    <property type="match status" value="1"/>
</dbReference>
<evidence type="ECO:0000313" key="2">
    <source>
        <dbReference type="EMBL" id="TWP34955.1"/>
    </source>
</evidence>
<accession>A0A563DXM0</accession>
<keyword evidence="3" id="KW-1185">Reference proteome</keyword>
<dbReference type="Proteomes" id="UP000320244">
    <property type="component" value="Unassembled WGS sequence"/>
</dbReference>
<feature type="domain" description="NmrA-like" evidence="1">
    <location>
        <begin position="3"/>
        <end position="256"/>
    </location>
</feature>
<dbReference type="Gene3D" id="3.40.50.720">
    <property type="entry name" value="NAD(P)-binding Rossmann-like Domain"/>
    <property type="match status" value="1"/>
</dbReference>
<reference evidence="2 3" key="1">
    <citation type="submission" date="2019-05" db="EMBL/GenBank/DDBJ databases">
        <authorList>
            <person name="Lee S.D."/>
        </authorList>
    </citation>
    <scope>NUCLEOTIDE SEQUENCE [LARGE SCALE GENOMIC DNA]</scope>
    <source>
        <strain evidence="2 3">C5-26</strain>
    </source>
</reference>
<sequence>MTTMKVLATGATGYFAHHIVPALAAHGVEVRALVHDPAKTDRALRGGAIETVVADLRDPDSLDAALDGVDGLFLILPAFAPDTVALGTGAVATAAARGVRRVVYSGVYHPSLSLANHADTRPVEEALYHSGMEFTVLQPAMYLQGLTGSWPAAVDTGIYAAPWSRRAAMTYVDFRDVAEVAAHAFARDDLVGGTFELATGTYTREQIAVAMSRHAGRPVEPVDLPPLRAVDAMPPGPQRDGLAAMFTDYDTHGFHGGNDVVLRTLLGRPPRTLEQFIAELAGDQPMERQR</sequence>
<dbReference type="PANTHER" id="PTHR43162">
    <property type="match status" value="1"/>
</dbReference>
<comment type="caution">
    <text evidence="2">The sequence shown here is derived from an EMBL/GenBank/DDBJ whole genome shotgun (WGS) entry which is preliminary data.</text>
</comment>
<reference evidence="2 3" key="2">
    <citation type="submission" date="2019-08" db="EMBL/GenBank/DDBJ databases">
        <title>Jejuicoccus antrihumi gen. nov., sp. nov., a new member of the family Dermacoccaceae isolated from a cave.</title>
        <authorList>
            <person name="Schumann P."/>
            <person name="Kim I.S."/>
        </authorList>
    </citation>
    <scope>NUCLEOTIDE SEQUENCE [LARGE SCALE GENOMIC DNA]</scope>
    <source>
        <strain evidence="2 3">C5-26</strain>
    </source>
</reference>
<evidence type="ECO:0000259" key="1">
    <source>
        <dbReference type="Pfam" id="PF05368"/>
    </source>
</evidence>
<dbReference type="InterPro" id="IPR008030">
    <property type="entry name" value="NmrA-like"/>
</dbReference>
<gene>
    <name evidence="2" type="ORF">FGL98_15545</name>
</gene>
<name>A0A563DXM0_9MICO</name>
<dbReference type="InterPro" id="IPR036291">
    <property type="entry name" value="NAD(P)-bd_dom_sf"/>
</dbReference>
<proteinExistence type="predicted"/>
<dbReference type="Pfam" id="PF05368">
    <property type="entry name" value="NmrA"/>
    <property type="match status" value="1"/>
</dbReference>
<dbReference type="PANTHER" id="PTHR43162:SF1">
    <property type="entry name" value="PRESTALK A DIFFERENTIATION PROTEIN A"/>
    <property type="match status" value="1"/>
</dbReference>
<dbReference type="SUPFAM" id="SSF51735">
    <property type="entry name" value="NAD(P)-binding Rossmann-fold domains"/>
    <property type="match status" value="1"/>
</dbReference>
<dbReference type="AlphaFoldDB" id="A0A563DXM0"/>
<dbReference type="EMBL" id="VCQV01000023">
    <property type="protein sequence ID" value="TWP34955.1"/>
    <property type="molecule type" value="Genomic_DNA"/>
</dbReference>
<protein>
    <submittedName>
        <fullName evidence="2">NAD-dependent epimerase/dehydratase family protein</fullName>
    </submittedName>
</protein>